<protein>
    <submittedName>
        <fullName evidence="1">Uncharacterized protein</fullName>
    </submittedName>
</protein>
<reference evidence="1 2" key="1">
    <citation type="submission" date="2018-03" db="EMBL/GenBank/DDBJ databases">
        <title>Draft Genome Sequences of the Obligatory Marine Myxobacteria Enhygromyxa salina SWB007.</title>
        <authorList>
            <person name="Poehlein A."/>
            <person name="Moghaddam J.A."/>
            <person name="Harms H."/>
            <person name="Alanjari M."/>
            <person name="Koenig G.M."/>
            <person name="Daniel R."/>
            <person name="Schaeberle T.F."/>
        </authorList>
    </citation>
    <scope>NUCLEOTIDE SEQUENCE [LARGE SCALE GENOMIC DNA]</scope>
    <source>
        <strain evidence="1 2">SWB007</strain>
    </source>
</reference>
<dbReference type="Proteomes" id="UP000238823">
    <property type="component" value="Unassembled WGS sequence"/>
</dbReference>
<accession>A0A2S9YN98</accession>
<evidence type="ECO:0000313" key="2">
    <source>
        <dbReference type="Proteomes" id="UP000238823"/>
    </source>
</evidence>
<comment type="caution">
    <text evidence="1">The sequence shown here is derived from an EMBL/GenBank/DDBJ whole genome shotgun (WGS) entry which is preliminary data.</text>
</comment>
<evidence type="ECO:0000313" key="1">
    <source>
        <dbReference type="EMBL" id="PRQ06555.1"/>
    </source>
</evidence>
<proteinExistence type="predicted"/>
<organism evidence="1 2">
    <name type="scientific">Enhygromyxa salina</name>
    <dbReference type="NCBI Taxonomy" id="215803"/>
    <lineage>
        <taxon>Bacteria</taxon>
        <taxon>Pseudomonadati</taxon>
        <taxon>Myxococcota</taxon>
        <taxon>Polyangia</taxon>
        <taxon>Nannocystales</taxon>
        <taxon>Nannocystaceae</taxon>
        <taxon>Enhygromyxa</taxon>
    </lineage>
</organism>
<dbReference type="AlphaFoldDB" id="A0A2S9YN98"/>
<gene>
    <name evidence="1" type="ORF">ENSA7_38750</name>
</gene>
<sequence length="706" mass="79858">MYRVVDKTKEWAENNYYRRTIADQGAELIPVNAFWRDYAEHLAIGDERPFLSGQLVRATHNFAEMMCALALLDLPFEPAAPATELDGARMTLRASTPLISFHEQIARLGQPSQPADQPEPRQLGLLVSQNYFRADDRYRYEDNERHDKYVDGEFLVHTVYQCQVVLTNPGSAPHKLELLVQIPRGAVPVSNGFATQDLHVHLPAYGTQSIEYAFYFPAAGSYAHFPVHVAKHGELAVFAAPSTLEVVDRLSTVDTLSWSHVSQHADTPTLLAYLNEHNLGRLDLGRIAWRMRERGVFEAVLATLTRRHVYAQPLWSYAIHHADVGAIGVFLRHQDAFLRGCGLAIDSPLVRTDPIARRWTQHLEYAPLINARAHQLGAQRKILNTALAAQYQTFLQALSYQPRPDDDQLLVAAYYTLLQDRVGQGLALLDRIDPERVTGQLQWDYVVAYAALHRDNLEGLAHARALAERHRDHPVDRWRKRFASLLAVLDEAQGSAAQVIDADSREQEQARLAASEASLDLRVEASTITLSYQNLQSCTLSCYRMDIELLFSRQPFMKDQSQRFSIVQPNYSEQITLPPDRTEHRFELPAEFRGANTIIEVLGAGLRRSQANYAHELQVRVIEQFGQLRVHERAGGKPIARAYVKVYARKHGGAVEFYKDGYTDLRGAFDYASLSTDELDRVEQFAVLVQTEQRGALIREAAPPQR</sequence>
<dbReference type="EMBL" id="PVNL01000074">
    <property type="protein sequence ID" value="PRQ06555.1"/>
    <property type="molecule type" value="Genomic_DNA"/>
</dbReference>
<name>A0A2S9YN98_9BACT</name>